<keyword evidence="5 10" id="KW-0732">Signal</keyword>
<accession>A0A9X4Y8D8</accession>
<gene>
    <name evidence="12" type="ORF">GLW01_01420</name>
</gene>
<feature type="signal peptide" evidence="10">
    <location>
        <begin position="1"/>
        <end position="24"/>
    </location>
</feature>
<protein>
    <recommendedName>
        <fullName evidence="9">N-acetylmuramoyl-L-alanine amidase AmiC</fullName>
        <ecNumber evidence="4">3.5.1.28</ecNumber>
    </recommendedName>
</protein>
<evidence type="ECO:0000256" key="8">
    <source>
        <dbReference type="ARBA" id="ARBA00023316"/>
    </source>
</evidence>
<evidence type="ECO:0000313" key="12">
    <source>
        <dbReference type="EMBL" id="MYL25447.1"/>
    </source>
</evidence>
<dbReference type="Gene3D" id="3.40.630.40">
    <property type="entry name" value="Zn-dependent exopeptidases"/>
    <property type="match status" value="1"/>
</dbReference>
<comment type="catalytic activity">
    <reaction evidence="1">
        <text>Hydrolyzes the link between N-acetylmuramoyl residues and L-amino acid residues in certain cell-wall glycopeptides.</text>
        <dbReference type="EC" id="3.5.1.28"/>
    </reaction>
</comment>
<dbReference type="Pfam" id="PF11741">
    <property type="entry name" value="AMIN"/>
    <property type="match status" value="1"/>
</dbReference>
<dbReference type="InterPro" id="IPR018392">
    <property type="entry name" value="LysM"/>
</dbReference>
<keyword evidence="8" id="KW-0961">Cell wall biogenesis/degradation</keyword>
<dbReference type="SUPFAM" id="SSF54106">
    <property type="entry name" value="LysM domain"/>
    <property type="match status" value="1"/>
</dbReference>
<dbReference type="GO" id="GO:0071555">
    <property type="term" value="P:cell wall organization"/>
    <property type="evidence" value="ECO:0007669"/>
    <property type="project" value="UniProtKB-KW"/>
</dbReference>
<dbReference type="InterPro" id="IPR050695">
    <property type="entry name" value="N-acetylmuramoyl_amidase_3"/>
</dbReference>
<dbReference type="PANTHER" id="PTHR30404:SF0">
    <property type="entry name" value="N-ACETYLMURAMOYL-L-ALANINE AMIDASE AMIC"/>
    <property type="match status" value="1"/>
</dbReference>
<dbReference type="SMART" id="SM00257">
    <property type="entry name" value="LysM"/>
    <property type="match status" value="1"/>
</dbReference>
<dbReference type="OrthoDB" id="9806267at2"/>
<dbReference type="AlphaFoldDB" id="A0A9X4Y8D8"/>
<evidence type="ECO:0000256" key="2">
    <source>
        <dbReference type="ARBA" id="ARBA00004418"/>
    </source>
</evidence>
<dbReference type="EMBL" id="WMEX01000001">
    <property type="protein sequence ID" value="MYL25447.1"/>
    <property type="molecule type" value="Genomic_DNA"/>
</dbReference>
<dbReference type="Pfam" id="PF01520">
    <property type="entry name" value="Amidase_3"/>
    <property type="match status" value="1"/>
</dbReference>
<dbReference type="SUPFAM" id="SSF53187">
    <property type="entry name" value="Zn-dependent exopeptidases"/>
    <property type="match status" value="1"/>
</dbReference>
<comment type="subcellular location">
    <subcellularLocation>
        <location evidence="2">Periplasm</location>
    </subcellularLocation>
</comment>
<sequence length="446" mass="49082">MSTWMTRFLAGLTLMVAAVAQAQAGTPVDNARIWPATDHTRLVLETGSSVEHRLFALESPRRLVIDVEQADLETDLGALDLDETPIRRIRTGRRKNGDLRVVLDMKEDVEPRSFQLKPNQKYGHRLVVDLMDLDKTREQEQEAVLEDQSESKRRNIIVVVDAGHGGEDPGAIGPSGVQEKHVTMELSRRMVDRINAMEGYEAYLTRKDDYYIGLRKRTEIARDYNADLFVSVHADAFRSPRPRGASVYALSTDGASSEAARWLAESENSADLIGGVGGVSLKDKDEMLAGVLLDLSMTASIEYSMGVGSNVLDQLDTVGKLHKSSVEQAGFAVLKSPDIPSILVETGFISNPTDEQRLTQASHQRQIADAVVSGLGRHFRASPPPGTLIAHRQGNAEDRREYEIRRGDTLSAIARRNQVSVQKLKSANNINGETLHIGQVISIPSS</sequence>
<dbReference type="GO" id="GO:0009253">
    <property type="term" value="P:peptidoglycan catabolic process"/>
    <property type="evidence" value="ECO:0007669"/>
    <property type="project" value="InterPro"/>
</dbReference>
<evidence type="ECO:0000256" key="1">
    <source>
        <dbReference type="ARBA" id="ARBA00001561"/>
    </source>
</evidence>
<dbReference type="EC" id="3.5.1.28" evidence="4"/>
<dbReference type="CDD" id="cd00118">
    <property type="entry name" value="LysM"/>
    <property type="match status" value="1"/>
</dbReference>
<dbReference type="InterPro" id="IPR036779">
    <property type="entry name" value="LysM_dom_sf"/>
</dbReference>
<keyword evidence="6" id="KW-0574">Periplasm</keyword>
<dbReference type="GO" id="GO:0008745">
    <property type="term" value="F:N-acetylmuramoyl-L-alanine amidase activity"/>
    <property type="evidence" value="ECO:0007669"/>
    <property type="project" value="UniProtKB-EC"/>
</dbReference>
<comment type="caution">
    <text evidence="12">The sequence shown here is derived from an EMBL/GenBank/DDBJ whole genome shotgun (WGS) entry which is preliminary data.</text>
</comment>
<evidence type="ECO:0000256" key="4">
    <source>
        <dbReference type="ARBA" id="ARBA00011901"/>
    </source>
</evidence>
<evidence type="ECO:0000256" key="3">
    <source>
        <dbReference type="ARBA" id="ARBA00010860"/>
    </source>
</evidence>
<evidence type="ECO:0000259" key="11">
    <source>
        <dbReference type="PROSITE" id="PS51782"/>
    </source>
</evidence>
<evidence type="ECO:0000256" key="6">
    <source>
        <dbReference type="ARBA" id="ARBA00022764"/>
    </source>
</evidence>
<organism evidence="12 13">
    <name type="scientific">Vreelandella halophila</name>
    <dbReference type="NCBI Taxonomy" id="86177"/>
    <lineage>
        <taxon>Bacteria</taxon>
        <taxon>Pseudomonadati</taxon>
        <taxon>Pseudomonadota</taxon>
        <taxon>Gammaproteobacteria</taxon>
        <taxon>Oceanospirillales</taxon>
        <taxon>Halomonadaceae</taxon>
        <taxon>Vreelandella</taxon>
    </lineage>
</organism>
<dbReference type="InterPro" id="IPR021731">
    <property type="entry name" value="AMIN_dom"/>
</dbReference>
<keyword evidence="7" id="KW-0378">Hydrolase</keyword>
<dbReference type="Proteomes" id="UP000460751">
    <property type="component" value="Unassembled WGS sequence"/>
</dbReference>
<dbReference type="RefSeq" id="WP_160897891.1">
    <property type="nucleotide sequence ID" value="NZ_WMEX01000001.1"/>
</dbReference>
<evidence type="ECO:0000256" key="10">
    <source>
        <dbReference type="SAM" id="SignalP"/>
    </source>
</evidence>
<dbReference type="SMART" id="SM00646">
    <property type="entry name" value="Ami_3"/>
    <property type="match status" value="1"/>
</dbReference>
<evidence type="ECO:0000256" key="7">
    <source>
        <dbReference type="ARBA" id="ARBA00022801"/>
    </source>
</evidence>
<dbReference type="Pfam" id="PF01476">
    <property type="entry name" value="LysM"/>
    <property type="match status" value="1"/>
</dbReference>
<evidence type="ECO:0000256" key="9">
    <source>
        <dbReference type="ARBA" id="ARBA00074581"/>
    </source>
</evidence>
<dbReference type="Gene3D" id="2.60.40.3500">
    <property type="match status" value="1"/>
</dbReference>
<evidence type="ECO:0000256" key="5">
    <source>
        <dbReference type="ARBA" id="ARBA00022729"/>
    </source>
</evidence>
<proteinExistence type="inferred from homology"/>
<keyword evidence="13" id="KW-1185">Reference proteome</keyword>
<reference evidence="12 13" key="1">
    <citation type="submission" date="2019-11" db="EMBL/GenBank/DDBJ databases">
        <title>Genome sequences of 17 halophilic strains isolated from different environments.</title>
        <authorList>
            <person name="Furrow R.E."/>
        </authorList>
    </citation>
    <scope>NUCLEOTIDE SEQUENCE [LARGE SCALE GENOMIC DNA]</scope>
    <source>
        <strain evidence="12 13">22507_15_FS</strain>
    </source>
</reference>
<dbReference type="PANTHER" id="PTHR30404">
    <property type="entry name" value="N-ACETYLMURAMOYL-L-ALANINE AMIDASE"/>
    <property type="match status" value="1"/>
</dbReference>
<dbReference type="Gene3D" id="3.10.350.10">
    <property type="entry name" value="LysM domain"/>
    <property type="match status" value="1"/>
</dbReference>
<dbReference type="FunFam" id="3.40.630.40:FF:000001">
    <property type="entry name" value="N-acetylmuramoyl-L-alanine amidase"/>
    <property type="match status" value="1"/>
</dbReference>
<dbReference type="GO" id="GO:0030288">
    <property type="term" value="C:outer membrane-bounded periplasmic space"/>
    <property type="evidence" value="ECO:0007669"/>
    <property type="project" value="TreeGrafter"/>
</dbReference>
<comment type="similarity">
    <text evidence="3">Belongs to the N-acetylmuramoyl-L-alanine amidase 3 family.</text>
</comment>
<dbReference type="InterPro" id="IPR002508">
    <property type="entry name" value="MurNAc-LAA_cat"/>
</dbReference>
<feature type="chain" id="PRO_5040822218" description="N-acetylmuramoyl-L-alanine amidase AmiC" evidence="10">
    <location>
        <begin position="25"/>
        <end position="446"/>
    </location>
</feature>
<dbReference type="PROSITE" id="PS51782">
    <property type="entry name" value="LYSM"/>
    <property type="match status" value="1"/>
</dbReference>
<evidence type="ECO:0000313" key="13">
    <source>
        <dbReference type="Proteomes" id="UP000460751"/>
    </source>
</evidence>
<name>A0A9X4Y8D8_9GAMM</name>
<dbReference type="CDD" id="cd02696">
    <property type="entry name" value="MurNAc-LAA"/>
    <property type="match status" value="1"/>
</dbReference>
<feature type="domain" description="LysM" evidence="11">
    <location>
        <begin position="400"/>
        <end position="443"/>
    </location>
</feature>